<reference evidence="2" key="1">
    <citation type="submission" date="2022-01" db="EMBL/GenBank/DDBJ databases">
        <title>Neisseria sp. ZJ104.</title>
        <authorList>
            <person name="Yang C."/>
        </authorList>
    </citation>
    <scope>NUCLEOTIDE SEQUENCE</scope>
    <source>
        <strain evidence="2">ZJ104</strain>
    </source>
</reference>
<dbReference type="EMBL" id="JAKKDL010000004">
    <property type="protein sequence ID" value="MCF7529527.1"/>
    <property type="molecule type" value="Genomic_DNA"/>
</dbReference>
<sequence length="112" mass="13156">MKAVFVELPAFIRYRNDYFDDESYRAFQNELLRNPEKGDVIQGTGGLRKVRIADAKRNKGKRGGARVVYYWYVCRSQFLLFTVYGKDMQEDLSADERKLLAAMLKTLKEQYL</sequence>
<evidence type="ECO:0000313" key="2">
    <source>
        <dbReference type="EMBL" id="MCF7529527.1"/>
    </source>
</evidence>
<accession>A0AAW5AHG5</accession>
<organism evidence="2 3">
    <name type="scientific">Neisseria lisongii</name>
    <dbReference type="NCBI Taxonomy" id="2912188"/>
    <lineage>
        <taxon>Bacteria</taxon>
        <taxon>Pseudomonadati</taxon>
        <taxon>Pseudomonadota</taxon>
        <taxon>Betaproteobacteria</taxon>
        <taxon>Neisseriales</taxon>
        <taxon>Neisseriaceae</taxon>
        <taxon>Neisseria</taxon>
    </lineage>
</organism>
<name>A0AAW5AHG5_9NEIS</name>
<protein>
    <submittedName>
        <fullName evidence="2">Toxin</fullName>
    </submittedName>
</protein>
<dbReference type="RefSeq" id="WP_237092065.1">
    <property type="nucleotide sequence ID" value="NZ_JAKKDL010000001.1"/>
</dbReference>
<dbReference type="InterPro" id="IPR009387">
    <property type="entry name" value="HigB-2"/>
</dbReference>
<comment type="caution">
    <text evidence="2">The sequence shown here is derived from an EMBL/GenBank/DDBJ whole genome shotgun (WGS) entry which is preliminary data.</text>
</comment>
<dbReference type="EMBL" id="JAKKDL010000001">
    <property type="protein sequence ID" value="MCF7528669.1"/>
    <property type="molecule type" value="Genomic_DNA"/>
</dbReference>
<proteinExistence type="predicted"/>
<dbReference type="AlphaFoldDB" id="A0AAW5AHG5"/>
<evidence type="ECO:0000313" key="3">
    <source>
        <dbReference type="Proteomes" id="UP001201397"/>
    </source>
</evidence>
<dbReference type="PIRSF" id="PIRSF039032">
    <property type="entry name" value="HigB-2"/>
    <property type="match status" value="1"/>
</dbReference>
<gene>
    <name evidence="1" type="ORF">L4H06_00225</name>
    <name evidence="2" type="ORF">L4H06_04735</name>
</gene>
<evidence type="ECO:0000313" key="1">
    <source>
        <dbReference type="EMBL" id="MCF7528669.1"/>
    </source>
</evidence>
<dbReference type="Proteomes" id="UP001201397">
    <property type="component" value="Unassembled WGS sequence"/>
</dbReference>